<sequence>MSCKGVYMLLFVGLFLAFSEAQMGLLGGRRRMSRERLDSQEIQELVRAALKSSSPCSELVEIVDGTVQIVSGIKYQFSVRTAPKSSCGFADEGNPVSRLMIYLPAGRGSRPVYSTA</sequence>
<proteinExistence type="predicted"/>
<feature type="transmembrane region" description="Helical" evidence="1">
    <location>
        <begin position="6"/>
        <end position="26"/>
    </location>
</feature>
<evidence type="ECO:0000313" key="4">
    <source>
        <dbReference type="WBParaSite" id="MCU_004417-RA"/>
    </source>
</evidence>
<accession>A0A0R3UJQ3</accession>
<dbReference type="Proteomes" id="UP000267029">
    <property type="component" value="Unassembled WGS sequence"/>
</dbReference>
<gene>
    <name evidence="2" type="ORF">MCOS_LOCUS7757</name>
</gene>
<dbReference type="AlphaFoldDB" id="A0A0R3UJQ3"/>
<dbReference type="OrthoDB" id="6246971at2759"/>
<reference evidence="2 3" key="1">
    <citation type="submission" date="2018-10" db="EMBL/GenBank/DDBJ databases">
        <authorList>
            <consortium name="Pathogen Informatics"/>
        </authorList>
    </citation>
    <scope>NUCLEOTIDE SEQUENCE [LARGE SCALE GENOMIC DNA]</scope>
</reference>
<dbReference type="Gene3D" id="3.10.450.10">
    <property type="match status" value="1"/>
</dbReference>
<reference evidence="4" key="2">
    <citation type="submission" date="2019-11" db="UniProtKB">
        <authorList>
            <consortium name="WormBaseParasite"/>
        </authorList>
    </citation>
    <scope>IDENTIFICATION</scope>
</reference>
<protein>
    <submittedName>
        <fullName evidence="4">Cystatin domain-containing protein</fullName>
    </submittedName>
</protein>
<evidence type="ECO:0000313" key="2">
    <source>
        <dbReference type="EMBL" id="VDD81754.1"/>
    </source>
</evidence>
<keyword evidence="1" id="KW-0472">Membrane</keyword>
<evidence type="ECO:0000256" key="1">
    <source>
        <dbReference type="SAM" id="Phobius"/>
    </source>
</evidence>
<dbReference type="CDD" id="cd00042">
    <property type="entry name" value="CY"/>
    <property type="match status" value="1"/>
</dbReference>
<dbReference type="EMBL" id="UXSR01005405">
    <property type="protein sequence ID" value="VDD81754.1"/>
    <property type="molecule type" value="Genomic_DNA"/>
</dbReference>
<keyword evidence="3" id="KW-1185">Reference proteome</keyword>
<keyword evidence="1" id="KW-1133">Transmembrane helix</keyword>
<dbReference type="WBParaSite" id="MCU_004417-RA">
    <property type="protein sequence ID" value="MCU_004417-RA"/>
    <property type="gene ID" value="MCU_004417"/>
</dbReference>
<name>A0A0R3UJQ3_MESCO</name>
<dbReference type="GO" id="GO:0004869">
    <property type="term" value="F:cysteine-type endopeptidase inhibitor activity"/>
    <property type="evidence" value="ECO:0007669"/>
    <property type="project" value="InterPro"/>
</dbReference>
<dbReference type="InterPro" id="IPR046350">
    <property type="entry name" value="Cystatin_sf"/>
</dbReference>
<evidence type="ECO:0000313" key="3">
    <source>
        <dbReference type="Proteomes" id="UP000267029"/>
    </source>
</evidence>
<dbReference type="SUPFAM" id="SSF54403">
    <property type="entry name" value="Cystatin/monellin"/>
    <property type="match status" value="1"/>
</dbReference>
<organism evidence="2 3">
    <name type="scientific">Mesocestoides corti</name>
    <name type="common">Flatworm</name>
    <dbReference type="NCBI Taxonomy" id="53468"/>
    <lineage>
        <taxon>Eukaryota</taxon>
        <taxon>Metazoa</taxon>
        <taxon>Spiralia</taxon>
        <taxon>Lophotrochozoa</taxon>
        <taxon>Platyhelminthes</taxon>
        <taxon>Cestoda</taxon>
        <taxon>Eucestoda</taxon>
        <taxon>Cyclophyllidea</taxon>
        <taxon>Mesocestoididae</taxon>
        <taxon>Mesocestoides</taxon>
    </lineage>
</organism>
<keyword evidence="1" id="KW-0812">Transmembrane</keyword>
<dbReference type="InterPro" id="IPR000010">
    <property type="entry name" value="Cystatin_dom"/>
</dbReference>